<evidence type="ECO:0000313" key="2">
    <source>
        <dbReference type="Proteomes" id="UP000006575"/>
    </source>
</evidence>
<evidence type="ECO:0000313" key="1">
    <source>
        <dbReference type="EMBL" id="CAK09342.1"/>
    </source>
</evidence>
<gene>
    <name evidence="1" type="ordered locus">RL3852</name>
</gene>
<dbReference type="eggNOG" id="ENOG5032UYD">
    <property type="taxonomic scope" value="Bacteria"/>
</dbReference>
<dbReference type="EMBL" id="AM236080">
    <property type="protein sequence ID" value="CAK09342.1"/>
    <property type="molecule type" value="Genomic_DNA"/>
</dbReference>
<keyword evidence="2" id="KW-1185">Reference proteome</keyword>
<proteinExistence type="predicted"/>
<protein>
    <submittedName>
        <fullName evidence="1">Uncharacterized protein</fullName>
    </submittedName>
</protein>
<accession>Q1MCI8</accession>
<sequence>MMLPENITAVITRNERWSGDAASEPYEAGWAHEAVFFIRALKPPVGTVPKGWVEISPDGMHWVREGTEFAMPGEQDGIAVARLNAFGNWLRVATRFADGAECTVLVTLHLKA</sequence>
<name>Q1MCI8_RHIJ3</name>
<dbReference type="EnsemblBacteria" id="CAK09342">
    <property type="protein sequence ID" value="CAK09342"/>
    <property type="gene ID" value="RL3852"/>
</dbReference>
<dbReference type="Proteomes" id="UP000006575">
    <property type="component" value="Chromosome"/>
</dbReference>
<reference evidence="1 2" key="1">
    <citation type="journal article" date="2006" name="Genome Biol.">
        <title>The genome of Rhizobium leguminosarum has recognizable core and accessory components.</title>
        <authorList>
            <person name="Young J.W."/>
            <person name="Crossman L.C."/>
            <person name="Johnston A.W.B."/>
            <person name="Thomson N.R."/>
            <person name="Ghazoui Z.F."/>
            <person name="Hull K.H."/>
            <person name="Wexler M."/>
            <person name="Curson A.R.J."/>
            <person name="Todd J.D."/>
            <person name="Poole P.S."/>
            <person name="Mauchline T.H."/>
            <person name="East A.K."/>
            <person name="Quail M.A."/>
            <person name="Churcher C."/>
            <person name="Arrowsmith C."/>
            <person name="Cherevach A."/>
            <person name="Chillingworth T."/>
            <person name="Clarke K."/>
            <person name="Cronin A."/>
            <person name="Davis P."/>
            <person name="Fraser A."/>
            <person name="Hance Z."/>
            <person name="Hauser H."/>
            <person name="Jagels K."/>
            <person name="Moule S."/>
            <person name="Mungall K."/>
            <person name="Norbertczak H."/>
            <person name="Rabbinowitsch E."/>
            <person name="Sanders M."/>
            <person name="Simmonds M."/>
            <person name="Whitehead S."/>
            <person name="Parkhill J."/>
        </authorList>
    </citation>
    <scope>NUCLEOTIDE SEQUENCE [LARGE SCALE GENOMIC DNA]</scope>
    <source>
        <strain evidence="2">DSM 114642 / LMG 32736 / 3841</strain>
    </source>
</reference>
<dbReference type="KEGG" id="rle:RL3852"/>
<organism evidence="1 2">
    <name type="scientific">Rhizobium johnstonii (strain DSM 114642 / LMG 32736 / 3841)</name>
    <name type="common">Rhizobium leguminosarum bv. viciae</name>
    <dbReference type="NCBI Taxonomy" id="216596"/>
    <lineage>
        <taxon>Bacteria</taxon>
        <taxon>Pseudomonadati</taxon>
        <taxon>Pseudomonadota</taxon>
        <taxon>Alphaproteobacteria</taxon>
        <taxon>Hyphomicrobiales</taxon>
        <taxon>Rhizobiaceae</taxon>
        <taxon>Rhizobium/Agrobacterium group</taxon>
        <taxon>Rhizobium</taxon>
        <taxon>Rhizobium johnstonii</taxon>
    </lineage>
</organism>
<dbReference type="AlphaFoldDB" id="Q1MCI8"/>
<dbReference type="HOGENOM" id="CLU_2156517_0_0_5"/>